<evidence type="ECO:0000256" key="1">
    <source>
        <dbReference type="SAM" id="MobiDB-lite"/>
    </source>
</evidence>
<dbReference type="OrthoDB" id="5429634at2759"/>
<accession>A0A2I2FCE0</accession>
<dbReference type="EMBL" id="KZ559136">
    <property type="protein sequence ID" value="PLB38293.1"/>
    <property type="molecule type" value="Genomic_DNA"/>
</dbReference>
<keyword evidence="2" id="KW-1133">Transmembrane helix</keyword>
<dbReference type="AlphaFoldDB" id="A0A2I2FCE0"/>
<feature type="transmembrane region" description="Helical" evidence="2">
    <location>
        <begin position="517"/>
        <end position="542"/>
    </location>
</feature>
<feature type="compositionally biased region" description="Basic and acidic residues" evidence="1">
    <location>
        <begin position="775"/>
        <end position="787"/>
    </location>
</feature>
<feature type="transmembrane region" description="Helical" evidence="2">
    <location>
        <begin position="645"/>
        <end position="670"/>
    </location>
</feature>
<dbReference type="Pfam" id="PF20163">
    <property type="entry name" value="DUF6536"/>
    <property type="match status" value="1"/>
</dbReference>
<protein>
    <recommendedName>
        <fullName evidence="3">DUF6536 domain-containing protein</fullName>
    </recommendedName>
</protein>
<dbReference type="GeneID" id="36524493"/>
<dbReference type="PANTHER" id="PTHR35395">
    <property type="entry name" value="DUF6536 DOMAIN-CONTAINING PROTEIN"/>
    <property type="match status" value="1"/>
</dbReference>
<dbReference type="Proteomes" id="UP000234585">
    <property type="component" value="Unassembled WGS sequence"/>
</dbReference>
<organism evidence="4 5">
    <name type="scientific">Aspergillus candidus</name>
    <dbReference type="NCBI Taxonomy" id="41067"/>
    <lineage>
        <taxon>Eukaryota</taxon>
        <taxon>Fungi</taxon>
        <taxon>Dikarya</taxon>
        <taxon>Ascomycota</taxon>
        <taxon>Pezizomycotina</taxon>
        <taxon>Eurotiomycetes</taxon>
        <taxon>Eurotiomycetidae</taxon>
        <taxon>Eurotiales</taxon>
        <taxon>Aspergillaceae</taxon>
        <taxon>Aspergillus</taxon>
        <taxon>Aspergillus subgen. Circumdati</taxon>
    </lineage>
</organism>
<proteinExistence type="predicted"/>
<feature type="domain" description="DUF6536" evidence="3">
    <location>
        <begin position="16"/>
        <end position="171"/>
    </location>
</feature>
<gene>
    <name evidence="4" type="ORF">BDW47DRAFT_131534</name>
</gene>
<keyword evidence="5" id="KW-1185">Reference proteome</keyword>
<feature type="transmembrane region" description="Helical" evidence="2">
    <location>
        <begin position="132"/>
        <end position="149"/>
    </location>
</feature>
<keyword evidence="2" id="KW-0472">Membrane</keyword>
<evidence type="ECO:0000259" key="3">
    <source>
        <dbReference type="Pfam" id="PF20163"/>
    </source>
</evidence>
<dbReference type="STRING" id="41067.A0A2I2FCE0"/>
<feature type="region of interest" description="Disordered" evidence="1">
    <location>
        <begin position="756"/>
        <end position="814"/>
    </location>
</feature>
<dbReference type="InterPro" id="IPR046623">
    <property type="entry name" value="DUF6536"/>
</dbReference>
<evidence type="ECO:0000313" key="5">
    <source>
        <dbReference type="Proteomes" id="UP000234585"/>
    </source>
</evidence>
<evidence type="ECO:0000313" key="4">
    <source>
        <dbReference type="EMBL" id="PLB38293.1"/>
    </source>
</evidence>
<dbReference type="RefSeq" id="XP_024672305.1">
    <property type="nucleotide sequence ID" value="XM_024817333.1"/>
</dbReference>
<reference evidence="4 5" key="1">
    <citation type="submission" date="2017-12" db="EMBL/GenBank/DDBJ databases">
        <authorList>
            <consortium name="DOE Joint Genome Institute"/>
            <person name="Haridas S."/>
            <person name="Kjaerbolling I."/>
            <person name="Vesth T.C."/>
            <person name="Frisvad J.C."/>
            <person name="Nybo J.L."/>
            <person name="Theobald S."/>
            <person name="Kuo A."/>
            <person name="Bowyer P."/>
            <person name="Matsuda Y."/>
            <person name="Mondo S."/>
            <person name="Lyhne E.K."/>
            <person name="Kogle M.E."/>
            <person name="Clum A."/>
            <person name="Lipzen A."/>
            <person name="Salamov A."/>
            <person name="Ngan C.Y."/>
            <person name="Daum C."/>
            <person name="Chiniquy J."/>
            <person name="Barry K."/>
            <person name="LaButti K."/>
            <person name="Simmons B.A."/>
            <person name="Magnuson J.K."/>
            <person name="Mortensen U.H."/>
            <person name="Larsen T.O."/>
            <person name="Grigoriev I.V."/>
            <person name="Baker S.E."/>
            <person name="Andersen M.R."/>
            <person name="Nordberg H.P."/>
            <person name="Cantor M.N."/>
            <person name="Hua S.X."/>
        </authorList>
    </citation>
    <scope>NUCLEOTIDE SEQUENCE [LARGE SCALE GENOMIC DNA]</scope>
    <source>
        <strain evidence="4 5">CBS 102.13</strain>
    </source>
</reference>
<dbReference type="PANTHER" id="PTHR35395:SF1">
    <property type="entry name" value="DUF6536 DOMAIN-CONTAINING PROTEIN"/>
    <property type="match status" value="1"/>
</dbReference>
<name>A0A2I2FCE0_ASPCN</name>
<feature type="transmembrane region" description="Helical" evidence="2">
    <location>
        <begin position="20"/>
        <end position="46"/>
    </location>
</feature>
<sequence>RIQRKFKQLHDSQREWATGVLLCAYGTSIILFINVVLTIIAASMSYSKHTGQNYNYSGLYQGNCSTSKNLTRGLHALINVLSTLMLAASNYCMQCLSAPSRQSIDEAHAQRKWLDIGVPSLKNLRSIGRKSQILWALLCITSVPIHLIYNSTVFSTLATREYGIYVASSDFDPNDPPKENLAYPNCFDEHAAENMSDFYTNIRTFDKLPISKCQDAYAVDFNTNRGTVILVTNNPRAGNTSLLYTGTGNWPDRVGNPKNLGYSWMCNGSDCSRKMLEEDTKSAHGKWPISAEVRPMPVISATVFSETTYTLNSTTLKDVPDIQVSSDELGDIRRLKRRMWEQPPYEELHRFLHDPRGWKNSSWAEAIKIHELDNPCPSYSFTPSWPMQLDYSPTSRVVETTVRHCLSEKVNEKCQLLFSLPLCLAVILCNSIKVLAIFLTAHGSRREVLLTVGDAMSSFLSNPDKTTEGNCLLSKSSIKASESWKPSSVNAHILQKGRQVTLSKRQRWVYSVSRRDWILTIAVITLVFLLSGYLLSSAIIGLSDSNKDSLRGIWNLGFGTVSPSAIMRTDGHRSYYRFLPTVLRANAPQIIVSLAYFLYNHKLTSMLLAAEYDGYGTDRKPLRVSWPKGPQRSTYYLSLPYRYSICLLSASAALHWLISQSLFFVAIIPYSPDGKPTPDSERVTCGFSPLAIIFAMSLGVLMVGAILALGMRRFKSNIPLAGSCSAAISAACHPLSDDEHALKPIMWGEVQIPRAEPTSHFPGTNEETDFSDSELDARGRAVRRDQSSQESGVGLLARDDVSDDSGESYGHCSFTSHEVITPSPLRRYA</sequence>
<evidence type="ECO:0000256" key="2">
    <source>
        <dbReference type="SAM" id="Phobius"/>
    </source>
</evidence>
<feature type="non-terminal residue" evidence="4">
    <location>
        <position position="1"/>
    </location>
</feature>
<feature type="transmembrane region" description="Helical" evidence="2">
    <location>
        <begin position="416"/>
        <end position="439"/>
    </location>
</feature>
<feature type="transmembrane region" description="Helical" evidence="2">
    <location>
        <begin position="690"/>
        <end position="710"/>
    </location>
</feature>
<keyword evidence="2" id="KW-0812">Transmembrane</keyword>